<evidence type="ECO:0000313" key="6">
    <source>
        <dbReference type="EMBL" id="GMS82721.1"/>
    </source>
</evidence>
<evidence type="ECO:0000256" key="3">
    <source>
        <dbReference type="ARBA" id="ARBA00022989"/>
    </source>
</evidence>
<dbReference type="InterPro" id="IPR036259">
    <property type="entry name" value="MFS_trans_sf"/>
</dbReference>
<keyword evidence="7" id="KW-1185">Reference proteome</keyword>
<feature type="transmembrane region" description="Helical" evidence="5">
    <location>
        <begin position="180"/>
        <end position="199"/>
    </location>
</feature>
<feature type="transmembrane region" description="Helical" evidence="5">
    <location>
        <begin position="402"/>
        <end position="426"/>
    </location>
</feature>
<evidence type="ECO:0000313" key="7">
    <source>
        <dbReference type="Proteomes" id="UP001432027"/>
    </source>
</evidence>
<accession>A0AAV5SH71</accession>
<dbReference type="SUPFAM" id="SSF103473">
    <property type="entry name" value="MFS general substrate transporter"/>
    <property type="match status" value="1"/>
</dbReference>
<dbReference type="Gene3D" id="1.20.1250.20">
    <property type="entry name" value="MFS general substrate transporter like domains"/>
    <property type="match status" value="1"/>
</dbReference>
<evidence type="ECO:0008006" key="8">
    <source>
        <dbReference type="Google" id="ProtNLM"/>
    </source>
</evidence>
<gene>
    <name evidence="6" type="ORF">PENTCL1PPCAC_4896</name>
</gene>
<evidence type="ECO:0000256" key="1">
    <source>
        <dbReference type="ARBA" id="ARBA00004141"/>
    </source>
</evidence>
<name>A0AAV5SH71_9BILA</name>
<dbReference type="PANTHER" id="PTHR23510">
    <property type="entry name" value="INNER MEMBRANE TRANSPORT PROTEIN YAJR"/>
    <property type="match status" value="1"/>
</dbReference>
<dbReference type="InterPro" id="IPR011701">
    <property type="entry name" value="MFS"/>
</dbReference>
<dbReference type="GO" id="GO:0005765">
    <property type="term" value="C:lysosomal membrane"/>
    <property type="evidence" value="ECO:0007669"/>
    <property type="project" value="TreeGrafter"/>
</dbReference>
<comment type="caution">
    <text evidence="6">The sequence shown here is derived from an EMBL/GenBank/DDBJ whole genome shotgun (WGS) entry which is preliminary data.</text>
</comment>
<dbReference type="EMBL" id="BTSX01000002">
    <property type="protein sequence ID" value="GMS82721.1"/>
    <property type="molecule type" value="Genomic_DNA"/>
</dbReference>
<proteinExistence type="predicted"/>
<feature type="transmembrane region" description="Helical" evidence="5">
    <location>
        <begin position="311"/>
        <end position="331"/>
    </location>
</feature>
<keyword evidence="3 5" id="KW-1133">Transmembrane helix</keyword>
<keyword evidence="2 5" id="KW-0812">Transmembrane</keyword>
<feature type="transmembrane region" description="Helical" evidence="5">
    <location>
        <begin position="269"/>
        <end position="291"/>
    </location>
</feature>
<sequence length="601" mass="66907">MAKRPVSRECSLESIKEEDETVDNQIVKEDHFTIPRTSMSSLNDDDYISIVDLDDHVLEKIQKPDKDMNPMAIAIPSDPCHRRPDTRASRLNGGFQHDEGKEHHLAFPGFSKQHSKGEEENAEAVAGNCEKKTKWRQIYLVSFINYLIFLPAFTLAVVNFNYLIEIDTTVPVDYNGWMRALMRIGHAIGSACAASYCYTTKTYQPALTVGRLLSIASCLLYGMIELFPADQRRWPWLVIFLVQDAAEGSNIVFRSYVARMSTDSDRQTAYSILSGAEMIAIVSGPGIQALAGFIDGDFYLLECVKINKYTAPIWICLLISILSLIITLVFFREPHADEVVGKMEDDATLKEKFATAWKQLKCMDSFVLSGCLVEKCIGSFGSTTILTLAAPFITATFNTSDYSFFLSIFQLIAGVSSILTVVVFMVSRGSKRLNPVTTFTLSLITFLVMYTAAYPWFDAYSTPVVLRDANSPQGCDGTQYSWCEDSRIVHPWMWVILTGSLIGVAVPFANIGFDTVFSQVLGDIDQNIMQALLIVVVDCTMAFVPVLATSVFKRFGPNAWWLVVMGVMSGGIVLLAFLRPRLRMITAPSAIKTLEATEAKQ</sequence>
<dbReference type="AlphaFoldDB" id="A0AAV5SH71"/>
<feature type="transmembrane region" description="Helical" evidence="5">
    <location>
        <begin position="531"/>
        <end position="552"/>
    </location>
</feature>
<evidence type="ECO:0000256" key="2">
    <source>
        <dbReference type="ARBA" id="ARBA00022692"/>
    </source>
</evidence>
<evidence type="ECO:0000256" key="4">
    <source>
        <dbReference type="ARBA" id="ARBA00023136"/>
    </source>
</evidence>
<feature type="transmembrane region" description="Helical" evidence="5">
    <location>
        <begin position="138"/>
        <end position="160"/>
    </location>
</feature>
<feature type="transmembrane region" description="Helical" evidence="5">
    <location>
        <begin position="438"/>
        <end position="457"/>
    </location>
</feature>
<dbReference type="PANTHER" id="PTHR23510:SF25">
    <property type="entry name" value="MFS DOMAIN-CONTAINING PROTEIN"/>
    <property type="match status" value="1"/>
</dbReference>
<dbReference type="Proteomes" id="UP001432027">
    <property type="component" value="Unassembled WGS sequence"/>
</dbReference>
<reference evidence="6" key="1">
    <citation type="submission" date="2023-10" db="EMBL/GenBank/DDBJ databases">
        <title>Genome assembly of Pristionchus species.</title>
        <authorList>
            <person name="Yoshida K."/>
            <person name="Sommer R.J."/>
        </authorList>
    </citation>
    <scope>NUCLEOTIDE SEQUENCE</scope>
    <source>
        <strain evidence="6">RS0144</strain>
    </source>
</reference>
<evidence type="ECO:0000256" key="5">
    <source>
        <dbReference type="SAM" id="Phobius"/>
    </source>
</evidence>
<dbReference type="Pfam" id="PF07690">
    <property type="entry name" value="MFS_1"/>
    <property type="match status" value="1"/>
</dbReference>
<organism evidence="6 7">
    <name type="scientific">Pristionchus entomophagus</name>
    <dbReference type="NCBI Taxonomy" id="358040"/>
    <lineage>
        <taxon>Eukaryota</taxon>
        <taxon>Metazoa</taxon>
        <taxon>Ecdysozoa</taxon>
        <taxon>Nematoda</taxon>
        <taxon>Chromadorea</taxon>
        <taxon>Rhabditida</taxon>
        <taxon>Rhabditina</taxon>
        <taxon>Diplogasteromorpha</taxon>
        <taxon>Diplogasteroidea</taxon>
        <taxon>Neodiplogasteridae</taxon>
        <taxon>Pristionchus</taxon>
    </lineage>
</organism>
<keyword evidence="4 5" id="KW-0472">Membrane</keyword>
<comment type="subcellular location">
    <subcellularLocation>
        <location evidence="1">Membrane</location>
        <topology evidence="1">Multi-pass membrane protein</topology>
    </subcellularLocation>
</comment>
<feature type="transmembrane region" description="Helical" evidence="5">
    <location>
        <begin position="558"/>
        <end position="578"/>
    </location>
</feature>
<protein>
    <recommendedName>
        <fullName evidence="8">Membrane transporter</fullName>
    </recommendedName>
</protein>
<feature type="transmembrane region" description="Helical" evidence="5">
    <location>
        <begin position="492"/>
        <end position="511"/>
    </location>
</feature>
<dbReference type="GO" id="GO:0022857">
    <property type="term" value="F:transmembrane transporter activity"/>
    <property type="evidence" value="ECO:0007669"/>
    <property type="project" value="InterPro"/>
</dbReference>
<feature type="transmembrane region" description="Helical" evidence="5">
    <location>
        <begin position="366"/>
        <end position="390"/>
    </location>
</feature>
<dbReference type="InterPro" id="IPR051068">
    <property type="entry name" value="MFS_Domain-Containing_Protein"/>
</dbReference>